<evidence type="ECO:0000256" key="1">
    <source>
        <dbReference type="SAM" id="MobiDB-lite"/>
    </source>
</evidence>
<feature type="compositionally biased region" description="Low complexity" evidence="1">
    <location>
        <begin position="110"/>
        <end position="133"/>
    </location>
</feature>
<feature type="region of interest" description="Disordered" evidence="1">
    <location>
        <begin position="519"/>
        <end position="568"/>
    </location>
</feature>
<evidence type="ECO:0000313" key="3">
    <source>
        <dbReference type="Proteomes" id="UP000799779"/>
    </source>
</evidence>
<feature type="region of interest" description="Disordered" evidence="1">
    <location>
        <begin position="349"/>
        <end position="394"/>
    </location>
</feature>
<organism evidence="2 3">
    <name type="scientific">Amniculicola lignicola CBS 123094</name>
    <dbReference type="NCBI Taxonomy" id="1392246"/>
    <lineage>
        <taxon>Eukaryota</taxon>
        <taxon>Fungi</taxon>
        <taxon>Dikarya</taxon>
        <taxon>Ascomycota</taxon>
        <taxon>Pezizomycotina</taxon>
        <taxon>Dothideomycetes</taxon>
        <taxon>Pleosporomycetidae</taxon>
        <taxon>Pleosporales</taxon>
        <taxon>Amniculicolaceae</taxon>
        <taxon>Amniculicola</taxon>
    </lineage>
</organism>
<reference evidence="2" key="1">
    <citation type="journal article" date="2020" name="Stud. Mycol.">
        <title>101 Dothideomycetes genomes: a test case for predicting lifestyles and emergence of pathogens.</title>
        <authorList>
            <person name="Haridas S."/>
            <person name="Albert R."/>
            <person name="Binder M."/>
            <person name="Bloem J."/>
            <person name="Labutti K."/>
            <person name="Salamov A."/>
            <person name="Andreopoulos B."/>
            <person name="Baker S."/>
            <person name="Barry K."/>
            <person name="Bills G."/>
            <person name="Bluhm B."/>
            <person name="Cannon C."/>
            <person name="Castanera R."/>
            <person name="Culley D."/>
            <person name="Daum C."/>
            <person name="Ezra D."/>
            <person name="Gonzalez J."/>
            <person name="Henrissat B."/>
            <person name="Kuo A."/>
            <person name="Liang C."/>
            <person name="Lipzen A."/>
            <person name="Lutzoni F."/>
            <person name="Magnuson J."/>
            <person name="Mondo S."/>
            <person name="Nolan M."/>
            <person name="Ohm R."/>
            <person name="Pangilinan J."/>
            <person name="Park H.-J."/>
            <person name="Ramirez L."/>
            <person name="Alfaro M."/>
            <person name="Sun H."/>
            <person name="Tritt A."/>
            <person name="Yoshinaga Y."/>
            <person name="Zwiers L.-H."/>
            <person name="Turgeon B."/>
            <person name="Goodwin S."/>
            <person name="Spatafora J."/>
            <person name="Crous P."/>
            <person name="Grigoriev I."/>
        </authorList>
    </citation>
    <scope>NUCLEOTIDE SEQUENCE</scope>
    <source>
        <strain evidence="2">CBS 123094</strain>
    </source>
</reference>
<keyword evidence="3" id="KW-1185">Reference proteome</keyword>
<evidence type="ECO:0000313" key="2">
    <source>
        <dbReference type="EMBL" id="KAF1995113.1"/>
    </source>
</evidence>
<feature type="region of interest" description="Disordered" evidence="1">
    <location>
        <begin position="290"/>
        <end position="322"/>
    </location>
</feature>
<name>A0A6A5W012_9PLEO</name>
<dbReference type="AlphaFoldDB" id="A0A6A5W012"/>
<sequence>MGGLLNETRSFPQLSLDLPGSRMSVDFASLALNLTVDSSHHANRQTAKQRPSRPQVNRLQEYSYGSLLSDVLEEPGVIPLPVTRQKSFRWLWKGSKLDGTAQDDSMKPLSRTASTSSAVSTTSSSSSSDRSVFSATSASTGRSSYAGSYLDLVYGTVTKEVACLTSLPHSILEHILSYALSLPHSVSVGPEIENRHLHYRYHRPGQDYIHLRQIIEHPLLTVSHHIRDVALDVVRTKCEFVIDLQSIYYTKVSSTVRTNIRKHQKFWISQTPDTVKETLQSLSRVQIRLPVPSTESAGHRGRGEDDWMDGSDGNGGGSWKVKSMEKEQEDALEIQKCLDSIVKMIMANKRPTVGGRSSKSSLSRSSSLRRAASTFSDKRRGSQDPLLQGADAQVDETRTPLKRMEIVFVKRSPWALVLSETVSLVKALRSMPVTGFTRYFFELNGQKLIWATKQRKRWQGFEPDARRLLQDLQALTIEEKPIEPIQTPKTFRHVSVTKQGHLQLLDGAFPKTPITLEPMGQPPMRLGPVPPRVPAKSKGPRVPPKPKSKGPPSSLRKAILKSRKEKRMSVDSFAQIMTEGMSEVGSTGGKTSGRNIPPTVEELKKIADDIRAGRI</sequence>
<dbReference type="EMBL" id="ML977645">
    <property type="protein sequence ID" value="KAF1995113.1"/>
    <property type="molecule type" value="Genomic_DNA"/>
</dbReference>
<proteinExistence type="predicted"/>
<feature type="region of interest" description="Disordered" evidence="1">
    <location>
        <begin position="580"/>
        <end position="599"/>
    </location>
</feature>
<feature type="compositionally biased region" description="Low complexity" evidence="1">
    <location>
        <begin position="356"/>
        <end position="373"/>
    </location>
</feature>
<protein>
    <submittedName>
        <fullName evidence="2">Uncharacterized protein</fullName>
    </submittedName>
</protein>
<accession>A0A6A5W012</accession>
<gene>
    <name evidence="2" type="ORF">P154DRAFT_526593</name>
</gene>
<dbReference type="OrthoDB" id="3694065at2759"/>
<feature type="region of interest" description="Disordered" evidence="1">
    <location>
        <begin position="99"/>
        <end position="133"/>
    </location>
</feature>
<dbReference type="Proteomes" id="UP000799779">
    <property type="component" value="Unassembled WGS sequence"/>
</dbReference>